<dbReference type="AlphaFoldDB" id="A0A368TC00"/>
<organism evidence="1 2">
    <name type="scientific">Marinitenerispora sediminis</name>
    <dbReference type="NCBI Taxonomy" id="1931232"/>
    <lineage>
        <taxon>Bacteria</taxon>
        <taxon>Bacillati</taxon>
        <taxon>Actinomycetota</taxon>
        <taxon>Actinomycetes</taxon>
        <taxon>Streptosporangiales</taxon>
        <taxon>Nocardiopsidaceae</taxon>
        <taxon>Marinitenerispora</taxon>
    </lineage>
</organism>
<comment type="caution">
    <text evidence="1">The sequence shown here is derived from an EMBL/GenBank/DDBJ whole genome shotgun (WGS) entry which is preliminary data.</text>
</comment>
<evidence type="ECO:0000313" key="1">
    <source>
        <dbReference type="EMBL" id="RCV60850.1"/>
    </source>
</evidence>
<keyword evidence="2" id="KW-1185">Reference proteome</keyword>
<evidence type="ECO:0000313" key="2">
    <source>
        <dbReference type="Proteomes" id="UP000253318"/>
    </source>
</evidence>
<dbReference type="Proteomes" id="UP000253318">
    <property type="component" value="Unassembled WGS sequence"/>
</dbReference>
<gene>
    <name evidence="1" type="ORF">DEF24_05945</name>
</gene>
<proteinExistence type="predicted"/>
<protein>
    <submittedName>
        <fullName evidence="1">Uncharacterized protein</fullName>
    </submittedName>
</protein>
<accession>A0A368TC00</accession>
<dbReference type="EMBL" id="QEIN01000031">
    <property type="protein sequence ID" value="RCV60850.1"/>
    <property type="molecule type" value="Genomic_DNA"/>
</dbReference>
<sequence>MLGAAMPSVVTIHTSLATVSSRRRDHLTALASALQMRGLRALLSVSHAQSPILHLAAHGRRVAVVVAQSPTGWVFLWPGAQVPADDVESAARQLAAFVQPRPAWQPRRAHLSAVAA</sequence>
<name>A0A368TC00_9ACTN</name>
<reference evidence="1 2" key="1">
    <citation type="submission" date="2018-04" db="EMBL/GenBank/DDBJ databases">
        <title>Novel actinobacteria from marine sediment.</title>
        <authorList>
            <person name="Ng Z.Y."/>
            <person name="Tan G.Y.A."/>
        </authorList>
    </citation>
    <scope>NUCLEOTIDE SEQUENCE [LARGE SCALE GENOMIC DNA]</scope>
    <source>
        <strain evidence="1 2">TPS81</strain>
    </source>
</reference>